<feature type="region of interest" description="Disordered" evidence="4">
    <location>
        <begin position="91"/>
        <end position="126"/>
    </location>
</feature>
<dbReference type="Pfam" id="PF08242">
    <property type="entry name" value="Methyltransf_12"/>
    <property type="match status" value="1"/>
</dbReference>
<dbReference type="EMBL" id="JBHSPU010000012">
    <property type="protein sequence ID" value="MFC5914041.1"/>
    <property type="molecule type" value="Genomic_DNA"/>
</dbReference>
<evidence type="ECO:0000256" key="4">
    <source>
        <dbReference type="SAM" id="MobiDB-lite"/>
    </source>
</evidence>
<dbReference type="RefSeq" id="WP_344517774.1">
    <property type="nucleotide sequence ID" value="NZ_BAAATU010000077.1"/>
</dbReference>
<evidence type="ECO:0000256" key="2">
    <source>
        <dbReference type="ARBA" id="ARBA00022679"/>
    </source>
</evidence>
<evidence type="ECO:0000259" key="5">
    <source>
        <dbReference type="Pfam" id="PF08242"/>
    </source>
</evidence>
<dbReference type="GO" id="GO:0008168">
    <property type="term" value="F:methyltransferase activity"/>
    <property type="evidence" value="ECO:0007669"/>
    <property type="project" value="UniProtKB-KW"/>
</dbReference>
<dbReference type="InterPro" id="IPR029063">
    <property type="entry name" value="SAM-dependent_MTases_sf"/>
</dbReference>
<sequence length="288" mass="30782">MTPTLVRHHSHTETSTRMAPSPGDRARDWAEIQERMLAPLYEAVYARLEVGSGTRLLSLGCGSGLALLIAAARGARVTGVDTDPERLALARTRLPAGPDGDADPPAGRPRLLEGDPSTARPSDGTPYDLITAFTPVGCSSDDGEGLVAALRSTVPLAARGGTVVLTGWGPPERCATAPVLRVAERLCGRGRAPRTGAWRPSGRDDLEELAFRAGLHPDGSGRVACPFGYADTDSAVRGLLSTRLFDAAVRATDRDRVEKEVAQALRPHRRRDGTIWMPNVFRYLVCTT</sequence>
<keyword evidence="1 6" id="KW-0489">Methyltransferase</keyword>
<feature type="compositionally biased region" description="Low complexity" evidence="4">
    <location>
        <begin position="93"/>
        <end position="109"/>
    </location>
</feature>
<evidence type="ECO:0000313" key="6">
    <source>
        <dbReference type="EMBL" id="MFC5914041.1"/>
    </source>
</evidence>
<feature type="region of interest" description="Disordered" evidence="4">
    <location>
        <begin position="1"/>
        <end position="25"/>
    </location>
</feature>
<dbReference type="PANTHER" id="PTHR43464">
    <property type="entry name" value="METHYLTRANSFERASE"/>
    <property type="match status" value="1"/>
</dbReference>
<keyword evidence="7" id="KW-1185">Reference proteome</keyword>
<organism evidence="6 7">
    <name type="scientific">Streptomyces pulveraceus</name>
    <dbReference type="NCBI Taxonomy" id="68258"/>
    <lineage>
        <taxon>Bacteria</taxon>
        <taxon>Bacillati</taxon>
        <taxon>Actinomycetota</taxon>
        <taxon>Actinomycetes</taxon>
        <taxon>Kitasatosporales</taxon>
        <taxon>Streptomycetaceae</taxon>
        <taxon>Streptomyces</taxon>
    </lineage>
</organism>
<name>A0ABW1GGQ9_9ACTN</name>
<evidence type="ECO:0000256" key="3">
    <source>
        <dbReference type="ARBA" id="ARBA00022691"/>
    </source>
</evidence>
<dbReference type="Proteomes" id="UP001596200">
    <property type="component" value="Unassembled WGS sequence"/>
</dbReference>
<dbReference type="GO" id="GO:0032259">
    <property type="term" value="P:methylation"/>
    <property type="evidence" value="ECO:0007669"/>
    <property type="project" value="UniProtKB-KW"/>
</dbReference>
<proteinExistence type="predicted"/>
<dbReference type="Gene3D" id="3.40.50.150">
    <property type="entry name" value="Vaccinia Virus protein VP39"/>
    <property type="match status" value="1"/>
</dbReference>
<dbReference type="PANTHER" id="PTHR43464:SF19">
    <property type="entry name" value="UBIQUINONE BIOSYNTHESIS O-METHYLTRANSFERASE, MITOCHONDRIAL"/>
    <property type="match status" value="1"/>
</dbReference>
<evidence type="ECO:0000256" key="1">
    <source>
        <dbReference type="ARBA" id="ARBA00022603"/>
    </source>
</evidence>
<evidence type="ECO:0000313" key="7">
    <source>
        <dbReference type="Proteomes" id="UP001596200"/>
    </source>
</evidence>
<protein>
    <submittedName>
        <fullName evidence="6">Class I SAM-dependent methyltransferase</fullName>
        <ecNumber evidence="6">2.1.1.-</ecNumber>
    </submittedName>
</protein>
<accession>A0ABW1GGQ9</accession>
<dbReference type="InterPro" id="IPR013217">
    <property type="entry name" value="Methyltransf_12"/>
</dbReference>
<gene>
    <name evidence="6" type="ORF">ACFP1B_11455</name>
</gene>
<reference evidence="7" key="1">
    <citation type="journal article" date="2019" name="Int. J. Syst. Evol. Microbiol.">
        <title>The Global Catalogue of Microorganisms (GCM) 10K type strain sequencing project: providing services to taxonomists for standard genome sequencing and annotation.</title>
        <authorList>
            <consortium name="The Broad Institute Genomics Platform"/>
            <consortium name="The Broad Institute Genome Sequencing Center for Infectious Disease"/>
            <person name="Wu L."/>
            <person name="Ma J."/>
        </authorList>
    </citation>
    <scope>NUCLEOTIDE SEQUENCE [LARGE SCALE GENOMIC DNA]</scope>
    <source>
        <strain evidence="7">JCM 4147</strain>
    </source>
</reference>
<keyword evidence="2 6" id="KW-0808">Transferase</keyword>
<dbReference type="SUPFAM" id="SSF53335">
    <property type="entry name" value="S-adenosyl-L-methionine-dependent methyltransferases"/>
    <property type="match status" value="1"/>
</dbReference>
<feature type="compositionally biased region" description="Basic residues" evidence="4">
    <location>
        <begin position="1"/>
        <end position="10"/>
    </location>
</feature>
<dbReference type="EC" id="2.1.1.-" evidence="6"/>
<comment type="caution">
    <text evidence="6">The sequence shown here is derived from an EMBL/GenBank/DDBJ whole genome shotgun (WGS) entry which is preliminary data.</text>
</comment>
<feature type="domain" description="Methyltransferase type 12" evidence="5">
    <location>
        <begin position="57"/>
        <end position="162"/>
    </location>
</feature>
<keyword evidence="3" id="KW-0949">S-adenosyl-L-methionine</keyword>